<organism evidence="2">
    <name type="scientific">Candidatus Kentrum sp. FW</name>
    <dbReference type="NCBI Taxonomy" id="2126338"/>
    <lineage>
        <taxon>Bacteria</taxon>
        <taxon>Pseudomonadati</taxon>
        <taxon>Pseudomonadota</taxon>
        <taxon>Gammaproteobacteria</taxon>
        <taxon>Candidatus Kentrum</taxon>
    </lineage>
</organism>
<dbReference type="EMBL" id="CAADEW010000035">
    <property type="protein sequence ID" value="VFJ52293.1"/>
    <property type="molecule type" value="Genomic_DNA"/>
</dbReference>
<reference evidence="2" key="1">
    <citation type="submission" date="2019-02" db="EMBL/GenBank/DDBJ databases">
        <authorList>
            <person name="Gruber-Vodicka R. H."/>
            <person name="Seah K. B. B."/>
        </authorList>
    </citation>
    <scope>NUCLEOTIDE SEQUENCE</scope>
    <source>
        <strain evidence="2">BECK_BZ131</strain>
        <strain evidence="1">BECK_BZ15</strain>
    </source>
</reference>
<gene>
    <name evidence="1" type="ORF">BECKFW1821A_GA0114235_103521</name>
    <name evidence="2" type="ORF">BECKFW1821C_GA0114237_10231</name>
</gene>
<dbReference type="AlphaFoldDB" id="A0A450TQN8"/>
<evidence type="ECO:0000313" key="2">
    <source>
        <dbReference type="EMBL" id="VFJ70395.1"/>
    </source>
</evidence>
<name>A0A450TQN8_9GAMM</name>
<protein>
    <submittedName>
        <fullName evidence="2">Uncharacterized protein</fullName>
    </submittedName>
</protein>
<accession>A0A450TQN8</accession>
<dbReference type="EMBL" id="CAADFE010000023">
    <property type="protein sequence ID" value="VFJ70395.1"/>
    <property type="molecule type" value="Genomic_DNA"/>
</dbReference>
<proteinExistence type="predicted"/>
<sequence>MKGGLHVWLVKVVQWCRFVCSRRSVFPGIAELYSASLGFHVIFAEYNSAIPDCPKRTGRGLSSPASKVRGKASLKFELPTNFPEAPVPSVPVLSINPLFLFPIVLVIAVRHHGPQPVYADAFQIVEEITPEFEGRQDQGFGQPSARGR</sequence>
<evidence type="ECO:0000313" key="1">
    <source>
        <dbReference type="EMBL" id="VFJ52293.1"/>
    </source>
</evidence>